<dbReference type="HOGENOM" id="CLU_3170432_0_0_14"/>
<dbReference type="RefSeq" id="WP_015287476.1">
    <property type="nucleotide sequence ID" value="NC_019949.1"/>
</dbReference>
<dbReference type="OrthoDB" id="5497289at2"/>
<evidence type="ECO:0000313" key="1">
    <source>
        <dbReference type="EMBL" id="CCP24352.1"/>
    </source>
</evidence>
<reference evidence="2" key="1">
    <citation type="journal article" date="2013" name="Genome Announc.">
        <title>Complete genome sequence of Mycoplasma cynos strain C142.</title>
        <authorList>
            <person name="Walker C.A."/>
            <person name="Mannering S.A."/>
            <person name="Shields S."/>
            <person name="Blake D.P."/>
            <person name="Brownlie J."/>
        </authorList>
    </citation>
    <scope>NUCLEOTIDE SEQUENCE [LARGE SCALE GENOMIC DNA]</scope>
    <source>
        <strain evidence="2">C142</strain>
    </source>
</reference>
<dbReference type="EMBL" id="HF559394">
    <property type="protein sequence ID" value="CCP24352.1"/>
    <property type="molecule type" value="Genomic_DNA"/>
</dbReference>
<dbReference type="GeneID" id="74932433"/>
<dbReference type="STRING" id="1246955.MCYN_0620"/>
<dbReference type="PATRIC" id="fig|1246955.3.peg.560"/>
<sequence>MSNYKKWVNDEIVIPTDINGMIYEKYNNEIKEIESDIIQELKNVEIL</sequence>
<proteinExistence type="predicted"/>
<keyword evidence="2" id="KW-1185">Reference proteome</keyword>
<organism evidence="1 2">
    <name type="scientific">Mycoplasmopsis cynos (strain C142)</name>
    <name type="common">Mycoplasma cynos</name>
    <dbReference type="NCBI Taxonomy" id="1246955"/>
    <lineage>
        <taxon>Bacteria</taxon>
        <taxon>Bacillati</taxon>
        <taxon>Mycoplasmatota</taxon>
        <taxon>Mycoplasmoidales</taxon>
        <taxon>Metamycoplasmataceae</taxon>
        <taxon>Mycoplasmopsis</taxon>
    </lineage>
</organism>
<evidence type="ECO:0000313" key="2">
    <source>
        <dbReference type="Proteomes" id="UP000010466"/>
    </source>
</evidence>
<name>L0RW23_MYCC1</name>
<dbReference type="AlphaFoldDB" id="L0RW23"/>
<dbReference type="KEGG" id="mcy:MCYN_0620"/>
<dbReference type="Proteomes" id="UP000010466">
    <property type="component" value="Chromosome"/>
</dbReference>
<accession>L0RW23</accession>
<protein>
    <submittedName>
        <fullName evidence="1">Uncharacterized protein</fullName>
    </submittedName>
</protein>
<gene>
    <name evidence="1" type="primary">MCYN0620</name>
    <name evidence="1" type="ordered locus">MCYN_0620</name>
</gene>